<sequence>MPFSTSLYGAQQCNFSALQMQQTIQGLRNALYSAINEIKTLKEDNKALKEQVNLLENGQNKMESQLRQELKEKDELLNTEIEKRRACTKAINDCQVLLSQKCEEQRHIILELALKDQKEQEKKYHERMEEENKRAEDEWRRMEHQLKNEPEDKDVLLKKEIKKRRARTRAFVNSLVLLNHNEKEIKESEEQRPNTLEASQREELSVKEQREQEEAKIQEKIENQDDEKMGENTRRREDKEINLKKEKKLQRKTGKKKNRG</sequence>
<feature type="compositionally biased region" description="Basic and acidic residues" evidence="2">
    <location>
        <begin position="199"/>
        <end position="244"/>
    </location>
</feature>
<feature type="compositionally biased region" description="Basic residues" evidence="2">
    <location>
        <begin position="245"/>
        <end position="260"/>
    </location>
</feature>
<dbReference type="Proteomes" id="UP001279410">
    <property type="component" value="Unassembled WGS sequence"/>
</dbReference>
<feature type="coiled-coil region" evidence="1">
    <location>
        <begin position="24"/>
        <end position="79"/>
    </location>
</feature>
<reference evidence="3" key="1">
    <citation type="submission" date="2022-08" db="EMBL/GenBank/DDBJ databases">
        <title>Genome sequencing of akame (Lates japonicus).</title>
        <authorList>
            <person name="Hashiguchi Y."/>
            <person name="Takahashi H."/>
        </authorList>
    </citation>
    <scope>NUCLEOTIDE SEQUENCE</scope>
    <source>
        <strain evidence="3">Kochi</strain>
    </source>
</reference>
<evidence type="ECO:0000256" key="2">
    <source>
        <dbReference type="SAM" id="MobiDB-lite"/>
    </source>
</evidence>
<accession>A0AAD3MP16</accession>
<evidence type="ECO:0000313" key="4">
    <source>
        <dbReference type="Proteomes" id="UP001279410"/>
    </source>
</evidence>
<dbReference type="AlphaFoldDB" id="A0AAD3MP16"/>
<feature type="region of interest" description="Disordered" evidence="2">
    <location>
        <begin position="127"/>
        <end position="146"/>
    </location>
</feature>
<gene>
    <name evidence="3" type="ORF">AKAME5_000944900</name>
</gene>
<protein>
    <submittedName>
        <fullName evidence="3">Inner centromere protein-like protein</fullName>
    </submittedName>
</protein>
<dbReference type="EMBL" id="BRZM01000029">
    <property type="protein sequence ID" value="GLD57189.1"/>
    <property type="molecule type" value="Genomic_DNA"/>
</dbReference>
<feature type="region of interest" description="Disordered" evidence="2">
    <location>
        <begin position="186"/>
        <end position="260"/>
    </location>
</feature>
<evidence type="ECO:0000256" key="1">
    <source>
        <dbReference type="SAM" id="Coils"/>
    </source>
</evidence>
<comment type="caution">
    <text evidence="3">The sequence shown here is derived from an EMBL/GenBank/DDBJ whole genome shotgun (WGS) entry which is preliminary data.</text>
</comment>
<evidence type="ECO:0000313" key="3">
    <source>
        <dbReference type="EMBL" id="GLD57189.1"/>
    </source>
</evidence>
<keyword evidence="4" id="KW-1185">Reference proteome</keyword>
<proteinExistence type="predicted"/>
<keyword evidence="1" id="KW-0175">Coiled coil</keyword>
<name>A0AAD3MP16_LATJO</name>
<organism evidence="3 4">
    <name type="scientific">Lates japonicus</name>
    <name type="common">Japanese lates</name>
    <dbReference type="NCBI Taxonomy" id="270547"/>
    <lineage>
        <taxon>Eukaryota</taxon>
        <taxon>Metazoa</taxon>
        <taxon>Chordata</taxon>
        <taxon>Craniata</taxon>
        <taxon>Vertebrata</taxon>
        <taxon>Euteleostomi</taxon>
        <taxon>Actinopterygii</taxon>
        <taxon>Neopterygii</taxon>
        <taxon>Teleostei</taxon>
        <taxon>Neoteleostei</taxon>
        <taxon>Acanthomorphata</taxon>
        <taxon>Carangaria</taxon>
        <taxon>Carangaria incertae sedis</taxon>
        <taxon>Centropomidae</taxon>
        <taxon>Lates</taxon>
    </lineage>
</organism>